<comment type="caution">
    <text evidence="1">The sequence shown here is derived from an EMBL/GenBank/DDBJ whole genome shotgun (WGS) entry which is preliminary data.</text>
</comment>
<organism evidence="1 2">
    <name type="scientific">Pedobacter nutrimenti</name>
    <dbReference type="NCBI Taxonomy" id="1241337"/>
    <lineage>
        <taxon>Bacteria</taxon>
        <taxon>Pseudomonadati</taxon>
        <taxon>Bacteroidota</taxon>
        <taxon>Sphingobacteriia</taxon>
        <taxon>Sphingobacteriales</taxon>
        <taxon>Sphingobacteriaceae</taxon>
        <taxon>Pedobacter</taxon>
    </lineage>
</organism>
<dbReference type="PANTHER" id="PTHR36849:SF1">
    <property type="entry name" value="CYTOPLASMIC PROTEIN"/>
    <property type="match status" value="1"/>
</dbReference>
<name>A0A318UEU6_9SPHI</name>
<dbReference type="OrthoDB" id="9790745at2"/>
<dbReference type="AlphaFoldDB" id="A0A318UEU6"/>
<reference evidence="1 2" key="1">
    <citation type="submission" date="2018-06" db="EMBL/GenBank/DDBJ databases">
        <title>Genomic Encyclopedia of Archaeal and Bacterial Type Strains, Phase II (KMG-II): from individual species to whole genera.</title>
        <authorList>
            <person name="Goeker M."/>
        </authorList>
    </citation>
    <scope>NUCLEOTIDE SEQUENCE [LARGE SCALE GENOMIC DNA]</scope>
    <source>
        <strain evidence="1 2">DSM 27372</strain>
    </source>
</reference>
<dbReference type="RefSeq" id="WP_110829847.1">
    <property type="nucleotide sequence ID" value="NZ_QKLU01000003.1"/>
</dbReference>
<dbReference type="PANTHER" id="PTHR36849">
    <property type="entry name" value="CYTOPLASMIC PROTEIN-RELATED"/>
    <property type="match status" value="1"/>
</dbReference>
<keyword evidence="2" id="KW-1185">Reference proteome</keyword>
<dbReference type="Proteomes" id="UP000248198">
    <property type="component" value="Unassembled WGS sequence"/>
</dbReference>
<accession>A0A318UEU6</accession>
<evidence type="ECO:0000313" key="1">
    <source>
        <dbReference type="EMBL" id="PYF74944.1"/>
    </source>
</evidence>
<dbReference type="Pfam" id="PF22752">
    <property type="entry name" value="DUF488-N3i"/>
    <property type="match status" value="1"/>
</dbReference>
<evidence type="ECO:0000313" key="2">
    <source>
        <dbReference type="Proteomes" id="UP000248198"/>
    </source>
</evidence>
<sequence>MIRIKRIYEAVSQDDGFRVLVDRLWPRGLKKEQAQIQLWLKEIAPSAALRKWFDHEAEKWATFKNSYTQELSTNKAVKQLVDAYKKHPNMTLLYAAREQQYNHALVLQDFLIQKMALS</sequence>
<dbReference type="EMBL" id="QKLU01000003">
    <property type="protein sequence ID" value="PYF74944.1"/>
    <property type="molecule type" value="Genomic_DNA"/>
</dbReference>
<gene>
    <name evidence="1" type="ORF">B0O44_103390</name>
</gene>
<proteinExistence type="predicted"/>
<protein>
    <submittedName>
        <fullName evidence="1">Uncharacterized protein YeaO (DUF488 family)</fullName>
    </submittedName>
</protein>
<dbReference type="InterPro" id="IPR052552">
    <property type="entry name" value="YeaO-like"/>
</dbReference>